<dbReference type="InterPro" id="IPR036291">
    <property type="entry name" value="NAD(P)-bd_dom_sf"/>
</dbReference>
<dbReference type="STRING" id="407036.SAMN05216243_1053"/>
<dbReference type="RefSeq" id="WP_093211693.1">
    <property type="nucleotide sequence ID" value="NZ_FNFL01000001.1"/>
</dbReference>
<organism evidence="2 3">
    <name type="scientific">Sediminibacillus albus</name>
    <dbReference type="NCBI Taxonomy" id="407036"/>
    <lineage>
        <taxon>Bacteria</taxon>
        <taxon>Bacillati</taxon>
        <taxon>Bacillota</taxon>
        <taxon>Bacilli</taxon>
        <taxon>Bacillales</taxon>
        <taxon>Bacillaceae</taxon>
        <taxon>Sediminibacillus</taxon>
    </lineage>
</organism>
<dbReference type="EMBL" id="FNFL01000001">
    <property type="protein sequence ID" value="SDJ83106.1"/>
    <property type="molecule type" value="Genomic_DNA"/>
</dbReference>
<dbReference type="InterPro" id="IPR016040">
    <property type="entry name" value="NAD(P)-bd_dom"/>
</dbReference>
<name>A0A1G8WYF3_9BACI</name>
<reference evidence="2 3" key="1">
    <citation type="submission" date="2016-10" db="EMBL/GenBank/DDBJ databases">
        <authorList>
            <person name="de Groot N.N."/>
        </authorList>
    </citation>
    <scope>NUCLEOTIDE SEQUENCE [LARGE SCALE GENOMIC DNA]</scope>
    <source>
        <strain evidence="2 3">CGMCC 1.6502</strain>
    </source>
</reference>
<feature type="domain" description="NAD(P)-binding" evidence="1">
    <location>
        <begin position="13"/>
        <end position="132"/>
    </location>
</feature>
<dbReference type="Proteomes" id="UP000198694">
    <property type="component" value="Unassembled WGS sequence"/>
</dbReference>
<sequence length="366" mass="41866">MNNINRPVVAIAGASGQIGQHLLNKITKTANVIALSRSAHNQTDTEHVVWRSCDFFSPRDAEQGLEGADFAVYMIHSLTSSATLTQAAFSDTEVLLADNFARAAKRNGIKQIIYMRAAVPKHELERTFHLKSRLEVEKILHSYGIPVRTVRTGLIIGTKILSLPAPSKLIERLPSWTRTLKEVLKLPWDNHYWNSHLQDLDLPRASKSTPAFPPNVRSVQRVLLPKGRDADWAGKHYFHWLAGLANPLITIEADVQRNYSIFLGLMKGPILEIRFIPDYSYRTRALYFISGGTLARITNDRHCRLEFRQIPGSQECIIAIHDYQPALPWYLYKYTQADIHLLVMYLYKKHLYRLMNDKQKCLLARN</sequence>
<dbReference type="AlphaFoldDB" id="A0A1G8WYF3"/>
<keyword evidence="3" id="KW-1185">Reference proteome</keyword>
<gene>
    <name evidence="2" type="ORF">SAMN05216243_1053</name>
</gene>
<protein>
    <submittedName>
        <fullName evidence="2">NAD(P)H-binding</fullName>
    </submittedName>
</protein>
<dbReference type="OrthoDB" id="9774199at2"/>
<accession>A0A1G8WYF3</accession>
<dbReference type="Gene3D" id="3.40.50.720">
    <property type="entry name" value="NAD(P)-binding Rossmann-like Domain"/>
    <property type="match status" value="1"/>
</dbReference>
<evidence type="ECO:0000313" key="2">
    <source>
        <dbReference type="EMBL" id="SDJ83106.1"/>
    </source>
</evidence>
<evidence type="ECO:0000259" key="1">
    <source>
        <dbReference type="Pfam" id="PF13460"/>
    </source>
</evidence>
<proteinExistence type="predicted"/>
<dbReference type="SUPFAM" id="SSF51735">
    <property type="entry name" value="NAD(P)-binding Rossmann-fold domains"/>
    <property type="match status" value="1"/>
</dbReference>
<dbReference type="Pfam" id="PF13460">
    <property type="entry name" value="NAD_binding_10"/>
    <property type="match status" value="1"/>
</dbReference>
<evidence type="ECO:0000313" key="3">
    <source>
        <dbReference type="Proteomes" id="UP000198694"/>
    </source>
</evidence>